<dbReference type="SMART" id="SM00344">
    <property type="entry name" value="HTH_ASNC"/>
    <property type="match status" value="1"/>
</dbReference>
<dbReference type="Pfam" id="PF01037">
    <property type="entry name" value="AsnC_trans_reg"/>
    <property type="match status" value="1"/>
</dbReference>
<dbReference type="InterPro" id="IPR036390">
    <property type="entry name" value="WH_DNA-bd_sf"/>
</dbReference>
<feature type="domain" description="HTH asnC-type" evidence="4">
    <location>
        <begin position="6"/>
        <end position="67"/>
    </location>
</feature>
<gene>
    <name evidence="5" type="ORF">MNBD_ALPHA08-1218</name>
</gene>
<dbReference type="EMBL" id="UOEC01000181">
    <property type="protein sequence ID" value="VAW00990.1"/>
    <property type="molecule type" value="Genomic_DNA"/>
</dbReference>
<keyword evidence="2" id="KW-0238">DNA-binding</keyword>
<dbReference type="InterPro" id="IPR011008">
    <property type="entry name" value="Dimeric_a/b-barrel"/>
</dbReference>
<dbReference type="GO" id="GO:0043200">
    <property type="term" value="P:response to amino acid"/>
    <property type="evidence" value="ECO:0007669"/>
    <property type="project" value="TreeGrafter"/>
</dbReference>
<dbReference type="PROSITE" id="PS50956">
    <property type="entry name" value="HTH_ASNC_2"/>
    <property type="match status" value="1"/>
</dbReference>
<evidence type="ECO:0000256" key="3">
    <source>
        <dbReference type="ARBA" id="ARBA00023163"/>
    </source>
</evidence>
<evidence type="ECO:0000256" key="2">
    <source>
        <dbReference type="ARBA" id="ARBA00023125"/>
    </source>
</evidence>
<dbReference type="Gene3D" id="3.30.70.920">
    <property type="match status" value="1"/>
</dbReference>
<dbReference type="PANTHER" id="PTHR30154">
    <property type="entry name" value="LEUCINE-RESPONSIVE REGULATORY PROTEIN"/>
    <property type="match status" value="1"/>
</dbReference>
<evidence type="ECO:0000313" key="5">
    <source>
        <dbReference type="EMBL" id="VAW00990.1"/>
    </source>
</evidence>
<organism evidence="5">
    <name type="scientific">hydrothermal vent metagenome</name>
    <dbReference type="NCBI Taxonomy" id="652676"/>
    <lineage>
        <taxon>unclassified sequences</taxon>
        <taxon>metagenomes</taxon>
        <taxon>ecological metagenomes</taxon>
    </lineage>
</organism>
<dbReference type="Pfam" id="PF13412">
    <property type="entry name" value="HTH_24"/>
    <property type="match status" value="1"/>
</dbReference>
<dbReference type="PANTHER" id="PTHR30154:SF34">
    <property type="entry name" value="TRANSCRIPTIONAL REGULATOR AZLB"/>
    <property type="match status" value="1"/>
</dbReference>
<dbReference type="GO" id="GO:0005829">
    <property type="term" value="C:cytosol"/>
    <property type="evidence" value="ECO:0007669"/>
    <property type="project" value="TreeGrafter"/>
</dbReference>
<dbReference type="AlphaFoldDB" id="A0A3B0S9L7"/>
<accession>A0A3B0S9L7</accession>
<dbReference type="InterPro" id="IPR000485">
    <property type="entry name" value="AsnC-type_HTH_dom"/>
</dbReference>
<protein>
    <recommendedName>
        <fullName evidence="4">HTH asnC-type domain-containing protein</fullName>
    </recommendedName>
</protein>
<dbReference type="Gene3D" id="1.10.10.10">
    <property type="entry name" value="Winged helix-like DNA-binding domain superfamily/Winged helix DNA-binding domain"/>
    <property type="match status" value="1"/>
</dbReference>
<evidence type="ECO:0000256" key="1">
    <source>
        <dbReference type="ARBA" id="ARBA00023015"/>
    </source>
</evidence>
<keyword evidence="3" id="KW-0804">Transcription</keyword>
<dbReference type="PRINTS" id="PR00033">
    <property type="entry name" value="HTHASNC"/>
</dbReference>
<name>A0A3B0S9L7_9ZZZZ</name>
<reference evidence="5" key="1">
    <citation type="submission" date="2018-06" db="EMBL/GenBank/DDBJ databases">
        <authorList>
            <person name="Zhirakovskaya E."/>
        </authorList>
    </citation>
    <scope>NUCLEOTIDE SEQUENCE</scope>
</reference>
<dbReference type="InterPro" id="IPR019888">
    <property type="entry name" value="Tscrpt_reg_AsnC-like"/>
</dbReference>
<dbReference type="SUPFAM" id="SSF54909">
    <property type="entry name" value="Dimeric alpha+beta barrel"/>
    <property type="match status" value="1"/>
</dbReference>
<evidence type="ECO:0000259" key="4">
    <source>
        <dbReference type="PROSITE" id="PS50956"/>
    </source>
</evidence>
<dbReference type="InterPro" id="IPR019887">
    <property type="entry name" value="Tscrpt_reg_AsnC/Lrp_C"/>
</dbReference>
<dbReference type="InterPro" id="IPR036388">
    <property type="entry name" value="WH-like_DNA-bd_sf"/>
</dbReference>
<proteinExistence type="predicted"/>
<sequence length="155" mass="17703">MKSDKFDKIDKMLLSMLQKDSRQSLNLLAEKAGLSTSACHRRIKLLEDAGAILGYEATLDRHVIGYPMEFFVEVSLTRLSEGELEEFEKAVEAIPEILQCHLMSGQADYMLRIAARSTRHYEEIHRQRLARLPNVARIQSSLALRTVKPWTGYPV</sequence>
<dbReference type="SUPFAM" id="SSF46785">
    <property type="entry name" value="Winged helix' DNA-binding domain"/>
    <property type="match status" value="1"/>
</dbReference>
<dbReference type="GO" id="GO:0043565">
    <property type="term" value="F:sequence-specific DNA binding"/>
    <property type="evidence" value="ECO:0007669"/>
    <property type="project" value="InterPro"/>
</dbReference>
<keyword evidence="1" id="KW-0805">Transcription regulation</keyword>